<dbReference type="AlphaFoldDB" id="A0A1G6B5W2"/>
<evidence type="ECO:0000256" key="2">
    <source>
        <dbReference type="ARBA" id="ARBA00022617"/>
    </source>
</evidence>
<dbReference type="PROSITE" id="PS51007">
    <property type="entry name" value="CYTC"/>
    <property type="match status" value="1"/>
</dbReference>
<dbReference type="InterPro" id="IPR036909">
    <property type="entry name" value="Cyt_c-like_dom_sf"/>
</dbReference>
<dbReference type="Pfam" id="PF00034">
    <property type="entry name" value="Cytochrom_C"/>
    <property type="match status" value="1"/>
</dbReference>
<evidence type="ECO:0000256" key="5">
    <source>
        <dbReference type="ARBA" id="ARBA00023004"/>
    </source>
</evidence>
<sequence length="149" mass="15593">MRRVKWMAAVSVAAVVGLGGAHAQSLTERFAVADPAKGQKVFNKCRACHTIEEGGPARVGPNLWGAVGRPVAARDYSYSDAMIAFGGVWSVDRLDVYLEAPRTVVPGGKMAFVGLARPEDRINIIAYLNQNSGAPVDLGAAAAAVEAGQ</sequence>
<evidence type="ECO:0000256" key="1">
    <source>
        <dbReference type="ARBA" id="ARBA00022448"/>
    </source>
</evidence>
<dbReference type="PANTHER" id="PTHR11961">
    <property type="entry name" value="CYTOCHROME C"/>
    <property type="match status" value="1"/>
</dbReference>
<accession>A0A1G6B5W2</accession>
<feature type="domain" description="Cytochrome c" evidence="8">
    <location>
        <begin position="33"/>
        <end position="132"/>
    </location>
</feature>
<keyword evidence="3 6" id="KW-0479">Metal-binding</keyword>
<feature type="chain" id="PRO_5011488963" evidence="7">
    <location>
        <begin position="24"/>
        <end position="149"/>
    </location>
</feature>
<dbReference type="SUPFAM" id="SSF46626">
    <property type="entry name" value="Cytochrome c"/>
    <property type="match status" value="1"/>
</dbReference>
<dbReference type="InterPro" id="IPR009056">
    <property type="entry name" value="Cyt_c-like_dom"/>
</dbReference>
<keyword evidence="7" id="KW-0732">Signal</keyword>
<evidence type="ECO:0000313" key="10">
    <source>
        <dbReference type="Proteomes" id="UP000199071"/>
    </source>
</evidence>
<dbReference type="GO" id="GO:0020037">
    <property type="term" value="F:heme binding"/>
    <property type="evidence" value="ECO:0007669"/>
    <property type="project" value="InterPro"/>
</dbReference>
<evidence type="ECO:0000256" key="3">
    <source>
        <dbReference type="ARBA" id="ARBA00022723"/>
    </source>
</evidence>
<gene>
    <name evidence="9" type="ORF">SAMN02982931_01272</name>
</gene>
<proteinExistence type="predicted"/>
<dbReference type="Gene3D" id="1.10.760.10">
    <property type="entry name" value="Cytochrome c-like domain"/>
    <property type="match status" value="1"/>
</dbReference>
<dbReference type="PRINTS" id="PR00604">
    <property type="entry name" value="CYTCHRMECIAB"/>
</dbReference>
<dbReference type="GO" id="GO:0046872">
    <property type="term" value="F:metal ion binding"/>
    <property type="evidence" value="ECO:0007669"/>
    <property type="project" value="UniProtKB-KW"/>
</dbReference>
<dbReference type="EMBL" id="FMXQ01000002">
    <property type="protein sequence ID" value="SDB16050.1"/>
    <property type="molecule type" value="Genomic_DNA"/>
</dbReference>
<evidence type="ECO:0000256" key="7">
    <source>
        <dbReference type="SAM" id="SignalP"/>
    </source>
</evidence>
<dbReference type="GO" id="GO:0009055">
    <property type="term" value="F:electron transfer activity"/>
    <property type="evidence" value="ECO:0007669"/>
    <property type="project" value="InterPro"/>
</dbReference>
<evidence type="ECO:0000256" key="6">
    <source>
        <dbReference type="PROSITE-ProRule" id="PRU00433"/>
    </source>
</evidence>
<evidence type="ECO:0000259" key="8">
    <source>
        <dbReference type="PROSITE" id="PS51007"/>
    </source>
</evidence>
<dbReference type="RefSeq" id="WP_244521160.1">
    <property type="nucleotide sequence ID" value="NZ_FMXQ01000002.1"/>
</dbReference>
<keyword evidence="5 6" id="KW-0408">Iron</keyword>
<dbReference type="InterPro" id="IPR002327">
    <property type="entry name" value="Cyt_c_1A/1B"/>
</dbReference>
<name>A0A1G6B5W2_9HYPH</name>
<evidence type="ECO:0000256" key="4">
    <source>
        <dbReference type="ARBA" id="ARBA00022982"/>
    </source>
</evidence>
<evidence type="ECO:0000313" key="9">
    <source>
        <dbReference type="EMBL" id="SDB16050.1"/>
    </source>
</evidence>
<reference evidence="9 10" key="1">
    <citation type="submission" date="2016-10" db="EMBL/GenBank/DDBJ databases">
        <authorList>
            <person name="de Groot N.N."/>
        </authorList>
    </citation>
    <scope>NUCLEOTIDE SEQUENCE [LARGE SCALE GENOMIC DNA]</scope>
    <source>
        <strain evidence="9 10">ATCC 35022</strain>
    </source>
</reference>
<keyword evidence="1" id="KW-0813">Transport</keyword>
<keyword evidence="10" id="KW-1185">Reference proteome</keyword>
<keyword evidence="4" id="KW-0249">Electron transport</keyword>
<dbReference type="STRING" id="665467.SAMN02982931_01272"/>
<dbReference type="Proteomes" id="UP000199071">
    <property type="component" value="Unassembled WGS sequence"/>
</dbReference>
<protein>
    <submittedName>
        <fullName evidence="9">Cytochrome c2</fullName>
    </submittedName>
</protein>
<keyword evidence="2 6" id="KW-0349">Heme</keyword>
<feature type="signal peptide" evidence="7">
    <location>
        <begin position="1"/>
        <end position="23"/>
    </location>
</feature>
<organism evidence="9 10">
    <name type="scientific">Bauldia litoralis</name>
    <dbReference type="NCBI Taxonomy" id="665467"/>
    <lineage>
        <taxon>Bacteria</taxon>
        <taxon>Pseudomonadati</taxon>
        <taxon>Pseudomonadota</taxon>
        <taxon>Alphaproteobacteria</taxon>
        <taxon>Hyphomicrobiales</taxon>
        <taxon>Kaistiaceae</taxon>
        <taxon>Bauldia</taxon>
    </lineage>
</organism>